<name>A0A9N9NVS6_9GLOM</name>
<comment type="caution">
    <text evidence="1">The sequence shown here is derived from an EMBL/GenBank/DDBJ whole genome shotgun (WGS) entry which is preliminary data.</text>
</comment>
<evidence type="ECO:0000313" key="2">
    <source>
        <dbReference type="Proteomes" id="UP000789405"/>
    </source>
</evidence>
<protein>
    <submittedName>
        <fullName evidence="1">3192_t:CDS:1</fullName>
    </submittedName>
</protein>
<dbReference type="EMBL" id="CAJVPY010017347">
    <property type="protein sequence ID" value="CAG8761517.1"/>
    <property type="molecule type" value="Genomic_DNA"/>
</dbReference>
<evidence type="ECO:0000313" key="1">
    <source>
        <dbReference type="EMBL" id="CAG8761517.1"/>
    </source>
</evidence>
<proteinExistence type="predicted"/>
<dbReference type="Proteomes" id="UP000789405">
    <property type="component" value="Unassembled WGS sequence"/>
</dbReference>
<organism evidence="1 2">
    <name type="scientific">Dentiscutata erythropus</name>
    <dbReference type="NCBI Taxonomy" id="1348616"/>
    <lineage>
        <taxon>Eukaryota</taxon>
        <taxon>Fungi</taxon>
        <taxon>Fungi incertae sedis</taxon>
        <taxon>Mucoromycota</taxon>
        <taxon>Glomeromycotina</taxon>
        <taxon>Glomeromycetes</taxon>
        <taxon>Diversisporales</taxon>
        <taxon>Gigasporaceae</taxon>
        <taxon>Dentiscutata</taxon>
    </lineage>
</organism>
<accession>A0A9N9NVS6</accession>
<keyword evidence="2" id="KW-1185">Reference proteome</keyword>
<sequence length="113" mass="12835">FPMPDCSTRGCILLPDAFIYKGKNYKTCNSCRSVRTTNQSDLETFVETILINEVSDYIANTTDNLENHTKLSLTFHIRLDKITLSGVGTNVKLMAKLIIDEIEEGDSYSWMYV</sequence>
<gene>
    <name evidence="1" type="ORF">DERYTH_LOCUS17857</name>
</gene>
<feature type="non-terminal residue" evidence="1">
    <location>
        <position position="1"/>
    </location>
</feature>
<dbReference type="AlphaFoldDB" id="A0A9N9NVS6"/>
<reference evidence="1" key="1">
    <citation type="submission" date="2021-06" db="EMBL/GenBank/DDBJ databases">
        <authorList>
            <person name="Kallberg Y."/>
            <person name="Tangrot J."/>
            <person name="Rosling A."/>
        </authorList>
    </citation>
    <scope>NUCLEOTIDE SEQUENCE</scope>
    <source>
        <strain evidence="1">MA453B</strain>
    </source>
</reference>
<dbReference type="OrthoDB" id="2438640at2759"/>